<evidence type="ECO:0000313" key="1">
    <source>
        <dbReference type="EMBL" id="EGH35038.1"/>
    </source>
</evidence>
<proteinExistence type="predicted"/>
<sequence>MALAQRCSRVQGDMPLFSALLNYRHSGGETLSPEASAAWAGIQSLSAEERSNYPLALNVDD</sequence>
<feature type="non-terminal residue" evidence="1">
    <location>
        <position position="61"/>
    </location>
</feature>
<comment type="caution">
    <text evidence="1">The sequence shown here is derived from an EMBL/GenBank/DDBJ whole genome shotgun (WGS) entry which is preliminary data.</text>
</comment>
<name>F3FXU6_PSESX</name>
<evidence type="ECO:0000313" key="2">
    <source>
        <dbReference type="Proteomes" id="UP000004471"/>
    </source>
</evidence>
<dbReference type="Proteomes" id="UP000004471">
    <property type="component" value="Unassembled WGS sequence"/>
</dbReference>
<gene>
    <name evidence="1" type="ORF">PSYJA_41052</name>
</gene>
<dbReference type="AlphaFoldDB" id="F3FXU6"/>
<organism evidence="1 2">
    <name type="scientific">Pseudomonas syringae pv. japonica str. M301072</name>
    <dbReference type="NCBI Taxonomy" id="629262"/>
    <lineage>
        <taxon>Bacteria</taxon>
        <taxon>Pseudomonadati</taxon>
        <taxon>Pseudomonadota</taxon>
        <taxon>Gammaproteobacteria</taxon>
        <taxon>Pseudomonadales</taxon>
        <taxon>Pseudomonadaceae</taxon>
        <taxon>Pseudomonas</taxon>
        <taxon>Pseudomonas syringae</taxon>
    </lineage>
</organism>
<protein>
    <submittedName>
        <fullName evidence="1">Amino acid adenylation</fullName>
    </submittedName>
</protein>
<reference evidence="1 2" key="1">
    <citation type="journal article" date="2011" name="PLoS Pathog.">
        <title>Dynamic evolution of pathogenicity revealed by sequencing and comparative genomics of 19 Pseudomonas syringae isolates.</title>
        <authorList>
            <person name="Baltrus D.A."/>
            <person name="Nishimura M.T."/>
            <person name="Romanchuk A."/>
            <person name="Chang J.H."/>
            <person name="Mukhtar M.S."/>
            <person name="Cherkis K."/>
            <person name="Roach J."/>
            <person name="Grant S.R."/>
            <person name="Jones C.D."/>
            <person name="Dangl J.L."/>
        </authorList>
    </citation>
    <scope>NUCLEOTIDE SEQUENCE [LARGE SCALE GENOMIC DNA]</scope>
    <source>
        <strain evidence="2">M301072PT</strain>
    </source>
</reference>
<dbReference type="EMBL" id="AEAH01003173">
    <property type="protein sequence ID" value="EGH35038.1"/>
    <property type="molecule type" value="Genomic_DNA"/>
</dbReference>
<accession>F3FXU6</accession>